<evidence type="ECO:0000313" key="3">
    <source>
        <dbReference type="Proteomes" id="UP000683925"/>
    </source>
</evidence>
<evidence type="ECO:0000256" key="1">
    <source>
        <dbReference type="SAM" id="SignalP"/>
    </source>
</evidence>
<name>A0A8S1VUR1_PAROT</name>
<keyword evidence="1" id="KW-0732">Signal</keyword>
<comment type="caution">
    <text evidence="2">The sequence shown here is derived from an EMBL/GenBank/DDBJ whole genome shotgun (WGS) entry which is preliminary data.</text>
</comment>
<dbReference type="AlphaFoldDB" id="A0A8S1VUR1"/>
<accession>A0A8S1VUR1</accession>
<feature type="chain" id="PRO_5035790345" description="Transmembrane protein" evidence="1">
    <location>
        <begin position="25"/>
        <end position="176"/>
    </location>
</feature>
<evidence type="ECO:0000313" key="2">
    <source>
        <dbReference type="EMBL" id="CAD8180397.1"/>
    </source>
</evidence>
<organism evidence="2 3">
    <name type="scientific">Paramecium octaurelia</name>
    <dbReference type="NCBI Taxonomy" id="43137"/>
    <lineage>
        <taxon>Eukaryota</taxon>
        <taxon>Sar</taxon>
        <taxon>Alveolata</taxon>
        <taxon>Ciliophora</taxon>
        <taxon>Intramacronucleata</taxon>
        <taxon>Oligohymenophorea</taxon>
        <taxon>Peniculida</taxon>
        <taxon>Parameciidae</taxon>
        <taxon>Paramecium</taxon>
    </lineage>
</organism>
<protein>
    <recommendedName>
        <fullName evidence="4">Transmembrane protein</fullName>
    </recommendedName>
</protein>
<gene>
    <name evidence="2" type="ORF">POCTA_138.1.T0750007</name>
</gene>
<proteinExistence type="predicted"/>
<reference evidence="2" key="1">
    <citation type="submission" date="2021-01" db="EMBL/GenBank/DDBJ databases">
        <authorList>
            <consortium name="Genoscope - CEA"/>
            <person name="William W."/>
        </authorList>
    </citation>
    <scope>NUCLEOTIDE SEQUENCE</scope>
</reference>
<dbReference type="Proteomes" id="UP000683925">
    <property type="component" value="Unassembled WGS sequence"/>
</dbReference>
<sequence length="176" mass="20732">MLKLHAQSIKMASLLFVLISPLKGSISIYSQFDKGMSLLFQFRIYRMKTYKLKLKVKTIVENNNLQRKLSLKQRKVMLLFNQDYIQNYLIDLGQYNSQNSRTQNEIKQQKQYQLEQFLLPSISSQLVIILKQIQGDFNQIEKGENYFGVTTKLIMKRTNNIRDDQKQQLMSIASLI</sequence>
<keyword evidence="3" id="KW-1185">Reference proteome</keyword>
<feature type="signal peptide" evidence="1">
    <location>
        <begin position="1"/>
        <end position="24"/>
    </location>
</feature>
<dbReference type="EMBL" id="CAJJDP010000074">
    <property type="protein sequence ID" value="CAD8180397.1"/>
    <property type="molecule type" value="Genomic_DNA"/>
</dbReference>
<evidence type="ECO:0008006" key="4">
    <source>
        <dbReference type="Google" id="ProtNLM"/>
    </source>
</evidence>